<keyword evidence="3" id="KW-1185">Reference proteome</keyword>
<evidence type="ECO:0000313" key="2">
    <source>
        <dbReference type="EMBL" id="MBB6428391.1"/>
    </source>
</evidence>
<name>A0A7X0H5A6_9BACT</name>
<evidence type="ECO:0000313" key="3">
    <source>
        <dbReference type="Proteomes" id="UP000541810"/>
    </source>
</evidence>
<dbReference type="Proteomes" id="UP000541810">
    <property type="component" value="Unassembled WGS sequence"/>
</dbReference>
<sequence length="284" mass="31059">MKRHAFTLIELLVVISIIALLIGILLPALGAARKAARDMACLSNLRGIGQAHAVYGNDYKDVIVPGQQLTSLTNLDPSGAGSNNVFWYEVLAYTMNQAKRDIATGDRDKFISENFTCPEFDLSRTEATGTGDSKTGYGMSPYLIQGSVPQILNGTPTPTTLNWPEYDPTPHDSSSTGDSTTGWFKYDQMTGPSNWIINGDSFEPYGLKPTISSGSVFWRLNPDINRRFRGGEPDRHSGLDFDEFDARANYVYVDGHAASVTTDEAAVTLRDPLGTRGYDYGGHQ</sequence>
<dbReference type="SUPFAM" id="SSF54523">
    <property type="entry name" value="Pili subunits"/>
    <property type="match status" value="1"/>
</dbReference>
<proteinExistence type="predicted"/>
<dbReference type="Pfam" id="PF07963">
    <property type="entry name" value="N_methyl"/>
    <property type="match status" value="1"/>
</dbReference>
<dbReference type="PANTHER" id="PTHR30093:SF2">
    <property type="entry name" value="TYPE II SECRETION SYSTEM PROTEIN H"/>
    <property type="match status" value="1"/>
</dbReference>
<dbReference type="PANTHER" id="PTHR30093">
    <property type="entry name" value="GENERAL SECRETION PATHWAY PROTEIN G"/>
    <property type="match status" value="1"/>
</dbReference>
<gene>
    <name evidence="2" type="ORF">HNQ40_000197</name>
</gene>
<dbReference type="EMBL" id="JACHGY010000001">
    <property type="protein sequence ID" value="MBB6428391.1"/>
    <property type="molecule type" value="Genomic_DNA"/>
</dbReference>
<evidence type="ECO:0000256" key="1">
    <source>
        <dbReference type="SAM" id="MobiDB-lite"/>
    </source>
</evidence>
<organism evidence="2 3">
    <name type="scientific">Algisphaera agarilytica</name>
    <dbReference type="NCBI Taxonomy" id="1385975"/>
    <lineage>
        <taxon>Bacteria</taxon>
        <taxon>Pseudomonadati</taxon>
        <taxon>Planctomycetota</taxon>
        <taxon>Phycisphaerae</taxon>
        <taxon>Phycisphaerales</taxon>
        <taxon>Phycisphaeraceae</taxon>
        <taxon>Algisphaera</taxon>
    </lineage>
</organism>
<protein>
    <submittedName>
        <fullName evidence="2">Prepilin-type N-terminal cleavage/methylation domain-containing protein/prepilin-type processing-associated H-X9-DG protein</fullName>
    </submittedName>
</protein>
<dbReference type="RefSeq" id="WP_184675488.1">
    <property type="nucleotide sequence ID" value="NZ_JACHGY010000001.1"/>
</dbReference>
<accession>A0A7X0H5A6</accession>
<dbReference type="InterPro" id="IPR045584">
    <property type="entry name" value="Pilin-like"/>
</dbReference>
<dbReference type="AlphaFoldDB" id="A0A7X0H5A6"/>
<reference evidence="2 3" key="1">
    <citation type="submission" date="2020-08" db="EMBL/GenBank/DDBJ databases">
        <title>Genomic Encyclopedia of Type Strains, Phase IV (KMG-IV): sequencing the most valuable type-strain genomes for metagenomic binning, comparative biology and taxonomic classification.</title>
        <authorList>
            <person name="Goeker M."/>
        </authorList>
    </citation>
    <scope>NUCLEOTIDE SEQUENCE [LARGE SCALE GENOMIC DNA]</scope>
    <source>
        <strain evidence="2 3">DSM 103725</strain>
    </source>
</reference>
<feature type="region of interest" description="Disordered" evidence="1">
    <location>
        <begin position="160"/>
        <end position="180"/>
    </location>
</feature>
<dbReference type="InterPro" id="IPR012902">
    <property type="entry name" value="N_methyl_site"/>
</dbReference>
<dbReference type="NCBIfam" id="TIGR02532">
    <property type="entry name" value="IV_pilin_GFxxxE"/>
    <property type="match status" value="1"/>
</dbReference>
<feature type="compositionally biased region" description="Low complexity" evidence="1">
    <location>
        <begin position="171"/>
        <end position="180"/>
    </location>
</feature>
<dbReference type="Gene3D" id="3.30.700.10">
    <property type="entry name" value="Glycoprotein, Type 4 Pilin"/>
    <property type="match status" value="1"/>
</dbReference>
<comment type="caution">
    <text evidence="2">The sequence shown here is derived from an EMBL/GenBank/DDBJ whole genome shotgun (WGS) entry which is preliminary data.</text>
</comment>